<keyword evidence="5 7" id="KW-0119">Carbohydrate metabolism</keyword>
<dbReference type="InterPro" id="IPR006543">
    <property type="entry name" value="Histidinol-phos"/>
</dbReference>
<dbReference type="GO" id="GO:0016787">
    <property type="term" value="F:hydrolase activity"/>
    <property type="evidence" value="ECO:0007669"/>
    <property type="project" value="UniProtKB-KW"/>
</dbReference>
<name>A0ABZ0CQL4_9BURK</name>
<protein>
    <recommendedName>
        <fullName evidence="6 7">D,D-heptose 1,7-bisphosphate phosphatase</fullName>
        <ecNumber evidence="7">3.1.3.-</ecNumber>
    </recommendedName>
</protein>
<keyword evidence="4 7" id="KW-0378">Hydrolase</keyword>
<dbReference type="NCBIfam" id="TIGR01656">
    <property type="entry name" value="Histidinol-ppas"/>
    <property type="match status" value="1"/>
</dbReference>
<keyword evidence="9" id="KW-1185">Reference proteome</keyword>
<evidence type="ECO:0000256" key="5">
    <source>
        <dbReference type="ARBA" id="ARBA00023277"/>
    </source>
</evidence>
<dbReference type="PANTHER" id="PTHR42891">
    <property type="entry name" value="D-GLYCERO-BETA-D-MANNO-HEPTOSE-1,7-BISPHOSPHATE 7-PHOSPHATASE"/>
    <property type="match status" value="1"/>
</dbReference>
<dbReference type="Pfam" id="PF13242">
    <property type="entry name" value="Hydrolase_like"/>
    <property type="match status" value="1"/>
</dbReference>
<dbReference type="CDD" id="cd07503">
    <property type="entry name" value="HAD_HisB-N"/>
    <property type="match status" value="1"/>
</dbReference>
<dbReference type="SUPFAM" id="SSF56784">
    <property type="entry name" value="HAD-like"/>
    <property type="match status" value="1"/>
</dbReference>
<dbReference type="InterPro" id="IPR036412">
    <property type="entry name" value="HAD-like_sf"/>
</dbReference>
<comment type="subcellular location">
    <subcellularLocation>
        <location evidence="1 7">Cytoplasm</location>
    </subcellularLocation>
</comment>
<dbReference type="EC" id="3.1.3.-" evidence="7"/>
<evidence type="ECO:0000256" key="7">
    <source>
        <dbReference type="PIRNR" id="PIRNR004682"/>
    </source>
</evidence>
<dbReference type="RefSeq" id="WP_316699939.1">
    <property type="nucleotide sequence ID" value="NZ_CP136336.1"/>
</dbReference>
<dbReference type="NCBIfam" id="TIGR01662">
    <property type="entry name" value="HAD-SF-IIIA"/>
    <property type="match status" value="1"/>
</dbReference>
<dbReference type="Gene3D" id="3.40.50.1000">
    <property type="entry name" value="HAD superfamily/HAD-like"/>
    <property type="match status" value="1"/>
</dbReference>
<dbReference type="PIRSF" id="PIRSF004682">
    <property type="entry name" value="GmhB"/>
    <property type="match status" value="1"/>
</dbReference>
<evidence type="ECO:0000313" key="8">
    <source>
        <dbReference type="EMBL" id="WOB07267.1"/>
    </source>
</evidence>
<evidence type="ECO:0000313" key="9">
    <source>
        <dbReference type="Proteomes" id="UP001303946"/>
    </source>
</evidence>
<dbReference type="PANTHER" id="PTHR42891:SF1">
    <property type="entry name" value="D-GLYCERO-BETA-D-MANNO-HEPTOSE-1,7-BISPHOSPHATE 7-PHOSPHATASE"/>
    <property type="match status" value="1"/>
</dbReference>
<accession>A0ABZ0CQL4</accession>
<organism evidence="8 9">
    <name type="scientific">Piscinibacter gummiphilus</name>
    <dbReference type="NCBI Taxonomy" id="946333"/>
    <lineage>
        <taxon>Bacteria</taxon>
        <taxon>Pseudomonadati</taxon>
        <taxon>Pseudomonadota</taxon>
        <taxon>Betaproteobacteria</taxon>
        <taxon>Burkholderiales</taxon>
        <taxon>Sphaerotilaceae</taxon>
        <taxon>Piscinibacter</taxon>
    </lineage>
</organism>
<sequence>MGRPALFLDRDGVINIDHAYVHKREDFDFVDGIFDLVRTARERGYLVFVITNQAGIGRGKYTEGDFHLLTDWMCGEFASRGAPIDKVYFCPYHAEHGIGHYKAESPFRKPNPGMILQAAQEFGVDLATSVLLGDMETDILAGARAGVGSTLLFRPPGHPQPEVTQAHAVVAAHAEVEAFLPQHVAA</sequence>
<evidence type="ECO:0000256" key="4">
    <source>
        <dbReference type="ARBA" id="ARBA00022801"/>
    </source>
</evidence>
<evidence type="ECO:0000256" key="1">
    <source>
        <dbReference type="ARBA" id="ARBA00004496"/>
    </source>
</evidence>
<gene>
    <name evidence="8" type="ORF">RXV79_20395</name>
</gene>
<keyword evidence="3" id="KW-0479">Metal-binding</keyword>
<comment type="similarity">
    <text evidence="7">Belongs to the gmhB family.</text>
</comment>
<evidence type="ECO:0000256" key="2">
    <source>
        <dbReference type="ARBA" id="ARBA00022490"/>
    </source>
</evidence>
<dbReference type="EMBL" id="CP136336">
    <property type="protein sequence ID" value="WOB07267.1"/>
    <property type="molecule type" value="Genomic_DNA"/>
</dbReference>
<dbReference type="Proteomes" id="UP001303946">
    <property type="component" value="Chromosome"/>
</dbReference>
<dbReference type="InterPro" id="IPR004446">
    <property type="entry name" value="Heptose_bisP_phosphatase"/>
</dbReference>
<dbReference type="InterPro" id="IPR006549">
    <property type="entry name" value="HAD-SF_hydro_IIIA"/>
</dbReference>
<evidence type="ECO:0000256" key="3">
    <source>
        <dbReference type="ARBA" id="ARBA00022723"/>
    </source>
</evidence>
<evidence type="ECO:0000256" key="6">
    <source>
        <dbReference type="ARBA" id="ARBA00031828"/>
    </source>
</evidence>
<dbReference type="InterPro" id="IPR023214">
    <property type="entry name" value="HAD_sf"/>
</dbReference>
<proteinExistence type="inferred from homology"/>
<dbReference type="NCBIfam" id="TIGR00213">
    <property type="entry name" value="GmhB_yaeD"/>
    <property type="match status" value="1"/>
</dbReference>
<keyword evidence="2 7" id="KW-0963">Cytoplasm</keyword>
<reference evidence="8 9" key="1">
    <citation type="submission" date="2023-10" db="EMBL/GenBank/DDBJ databases">
        <title>Bacteria for the degradation of biodegradable plastic PBAT(Polybutylene adipate terephthalate).</title>
        <authorList>
            <person name="Weon H.-Y."/>
            <person name="Yeon J."/>
        </authorList>
    </citation>
    <scope>NUCLEOTIDE SEQUENCE [LARGE SCALE GENOMIC DNA]</scope>
    <source>
        <strain evidence="8 9">SBD 7-3</strain>
    </source>
</reference>